<name>A0A6V7PGQ5_ANACO</name>
<feature type="region of interest" description="Disordered" evidence="1">
    <location>
        <begin position="40"/>
        <end position="79"/>
    </location>
</feature>
<dbReference type="EMBL" id="LR862130">
    <property type="protein sequence ID" value="CAD1830051.1"/>
    <property type="molecule type" value="Genomic_DNA"/>
</dbReference>
<gene>
    <name evidence="2" type="ORF">CB5_LOCUS13262</name>
</gene>
<evidence type="ECO:0000256" key="1">
    <source>
        <dbReference type="SAM" id="MobiDB-lite"/>
    </source>
</evidence>
<evidence type="ECO:0000313" key="2">
    <source>
        <dbReference type="EMBL" id="CAD1830051.1"/>
    </source>
</evidence>
<reference evidence="2" key="1">
    <citation type="submission" date="2020-07" db="EMBL/GenBank/DDBJ databases">
        <authorList>
            <person name="Lin J."/>
        </authorList>
    </citation>
    <scope>NUCLEOTIDE SEQUENCE</scope>
</reference>
<dbReference type="AlphaFoldDB" id="A0A6V7PGQ5"/>
<accession>A0A6V7PGQ5</accession>
<proteinExistence type="predicted"/>
<organism evidence="2">
    <name type="scientific">Ananas comosus var. bracteatus</name>
    <name type="common">red pineapple</name>
    <dbReference type="NCBI Taxonomy" id="296719"/>
    <lineage>
        <taxon>Eukaryota</taxon>
        <taxon>Viridiplantae</taxon>
        <taxon>Streptophyta</taxon>
        <taxon>Embryophyta</taxon>
        <taxon>Tracheophyta</taxon>
        <taxon>Spermatophyta</taxon>
        <taxon>Magnoliopsida</taxon>
        <taxon>Liliopsida</taxon>
        <taxon>Poales</taxon>
        <taxon>Bromeliaceae</taxon>
        <taxon>Bromelioideae</taxon>
        <taxon>Ananas</taxon>
    </lineage>
</organism>
<protein>
    <submittedName>
        <fullName evidence="2">Uncharacterized protein</fullName>
    </submittedName>
</protein>
<sequence>MPFTLVDLLLLVFVFLFFFFFFFTPSFPLLHPKTLASSSSSSSLSSSPPPPHPWRRATTAPSPSPSSSGPSSTRPIAASPASAIAPPTTAIGGWHQLEETINFLLLKLEEGKLLNPCLLRDIFKDLIGSLTEISSEENVFMTQPCRDNALYILKLIDELLINESSDNLLFPDIGLSSGFSFDGPQRDSPNDVRSAIAEILDS</sequence>
<feature type="compositionally biased region" description="Low complexity" evidence="1">
    <location>
        <begin position="65"/>
        <end position="79"/>
    </location>
</feature>